<accession>A0A9W4TAA2</accession>
<name>A0A9W4TAA2_9GLOM</name>
<feature type="non-terminal residue" evidence="1">
    <location>
        <position position="41"/>
    </location>
</feature>
<protein>
    <submittedName>
        <fullName evidence="1">395_t:CDS:1</fullName>
    </submittedName>
</protein>
<reference evidence="1" key="1">
    <citation type="submission" date="2022-08" db="EMBL/GenBank/DDBJ databases">
        <authorList>
            <person name="Kallberg Y."/>
            <person name="Tangrot J."/>
            <person name="Rosling A."/>
        </authorList>
    </citation>
    <scope>NUCLEOTIDE SEQUENCE</scope>
    <source>
        <strain evidence="1">Wild A</strain>
    </source>
</reference>
<dbReference type="Proteomes" id="UP001153678">
    <property type="component" value="Unassembled WGS sequence"/>
</dbReference>
<evidence type="ECO:0000313" key="1">
    <source>
        <dbReference type="EMBL" id="CAI2198482.1"/>
    </source>
</evidence>
<dbReference type="AlphaFoldDB" id="A0A9W4TAA2"/>
<feature type="non-terminal residue" evidence="1">
    <location>
        <position position="1"/>
    </location>
</feature>
<sequence length="41" mass="4822">VKLYYPYLLILHEVLVNFDELQVIHQQEASFTLLSEGKSEN</sequence>
<evidence type="ECO:0000313" key="2">
    <source>
        <dbReference type="Proteomes" id="UP001153678"/>
    </source>
</evidence>
<dbReference type="EMBL" id="CAMKVN010018768">
    <property type="protein sequence ID" value="CAI2198482.1"/>
    <property type="molecule type" value="Genomic_DNA"/>
</dbReference>
<organism evidence="1 2">
    <name type="scientific">Funneliformis geosporum</name>
    <dbReference type="NCBI Taxonomy" id="1117311"/>
    <lineage>
        <taxon>Eukaryota</taxon>
        <taxon>Fungi</taxon>
        <taxon>Fungi incertae sedis</taxon>
        <taxon>Mucoromycota</taxon>
        <taxon>Glomeromycotina</taxon>
        <taxon>Glomeromycetes</taxon>
        <taxon>Glomerales</taxon>
        <taxon>Glomeraceae</taxon>
        <taxon>Funneliformis</taxon>
    </lineage>
</organism>
<gene>
    <name evidence="1" type="ORF">FWILDA_LOCUS18594</name>
</gene>
<keyword evidence="2" id="KW-1185">Reference proteome</keyword>
<comment type="caution">
    <text evidence="1">The sequence shown here is derived from an EMBL/GenBank/DDBJ whole genome shotgun (WGS) entry which is preliminary data.</text>
</comment>
<proteinExistence type="predicted"/>